<evidence type="ECO:0000313" key="1">
    <source>
        <dbReference type="Proteomes" id="UP000025227"/>
    </source>
</evidence>
<dbReference type="AlphaFoldDB" id="A0A7I4Z6H8"/>
<proteinExistence type="predicted"/>
<dbReference type="Proteomes" id="UP000025227">
    <property type="component" value="Unplaced"/>
</dbReference>
<sequence>METPVDEDGQKTIDVSNFYVEVVASESNSTNGNKEAPS</sequence>
<protein>
    <submittedName>
        <fullName evidence="2">Nucleotide exchange factor GrpE</fullName>
    </submittedName>
</protein>
<keyword evidence="1" id="KW-1185">Reference proteome</keyword>
<organism evidence="1 2">
    <name type="scientific">Haemonchus contortus</name>
    <name type="common">Barber pole worm</name>
    <dbReference type="NCBI Taxonomy" id="6289"/>
    <lineage>
        <taxon>Eukaryota</taxon>
        <taxon>Metazoa</taxon>
        <taxon>Ecdysozoa</taxon>
        <taxon>Nematoda</taxon>
        <taxon>Chromadorea</taxon>
        <taxon>Rhabditida</taxon>
        <taxon>Rhabditina</taxon>
        <taxon>Rhabditomorpha</taxon>
        <taxon>Strongyloidea</taxon>
        <taxon>Trichostrongylidae</taxon>
        <taxon>Haemonchus</taxon>
    </lineage>
</organism>
<name>A0A7I4Z6H8_HAECO</name>
<dbReference type="WBParaSite" id="HCON_00192300-00001">
    <property type="protein sequence ID" value="HCON_00192300-00001"/>
    <property type="gene ID" value="HCON_00192300"/>
</dbReference>
<accession>A0A7I4Z6H8</accession>
<reference evidence="2" key="1">
    <citation type="submission" date="2020-12" db="UniProtKB">
        <authorList>
            <consortium name="WormBaseParasite"/>
        </authorList>
    </citation>
    <scope>IDENTIFICATION</scope>
    <source>
        <strain evidence="2">MHco3</strain>
    </source>
</reference>
<evidence type="ECO:0000313" key="2">
    <source>
        <dbReference type="WBParaSite" id="HCON_00192300-00001"/>
    </source>
</evidence>